<evidence type="ECO:0000256" key="1">
    <source>
        <dbReference type="SAM" id="Phobius"/>
    </source>
</evidence>
<sequence>MKDLGKQAGLTLVELLIASVLGLLLTLGVAQLFVSGSDTFRLAESIGRMQESGRLAQDILGRSVRNADYWGCLNFAEVDSILDETHTNYDPDLHDFSSPEALQFDIGDGTQAATGTVMLQLKGARSPGISMTGMNPSSAVVDVSSIPSGLLGAGGVVLLTDCTNGVVFQLSGVNETSLKLQHNTGASIVPGNIKSGGGCPNGSSSANCFPDTYTSGDIFVPFSERYYIREDNGRRSLVFDGLGGNGVVNQQEIVSDVIDMQVQVGSGPQGDNVINNWQVVNAANLATINDTSVTYVKAIRISLLVRSQEDGVAGSLQDVCYPAWSNCTAGNNWTPANTADRHYYRVYTSTYSIRNRLLDTSP</sequence>
<evidence type="ECO:0000313" key="2">
    <source>
        <dbReference type="EMBL" id="XAF55806.1"/>
    </source>
</evidence>
<proteinExistence type="predicted"/>
<protein>
    <submittedName>
        <fullName evidence="2">PilW family protein</fullName>
    </submittedName>
</protein>
<keyword evidence="1" id="KW-1133">Transmembrane helix</keyword>
<name>A0ABZ3E8M7_9GAMM</name>
<organism evidence="2 3">
    <name type="scientific">Marinobacter alkaliphilus</name>
    <dbReference type="NCBI Taxonomy" id="254719"/>
    <lineage>
        <taxon>Bacteria</taxon>
        <taxon>Pseudomonadati</taxon>
        <taxon>Pseudomonadota</taxon>
        <taxon>Gammaproteobacteria</taxon>
        <taxon>Pseudomonadales</taxon>
        <taxon>Marinobacteraceae</taxon>
        <taxon>Marinobacter</taxon>
    </lineage>
</organism>
<reference evidence="2 3" key="1">
    <citation type="submission" date="2024-04" db="EMBL/GenBank/DDBJ databases">
        <title>Marinobacter sp. SBY-1.</title>
        <authorList>
            <person name="Pan C."/>
        </authorList>
    </citation>
    <scope>NUCLEOTIDE SEQUENCE [LARGE SCALE GENOMIC DNA]</scope>
    <source>
        <strain evidence="2 3">SBY-1</strain>
    </source>
</reference>
<dbReference type="EMBL" id="CP152380">
    <property type="protein sequence ID" value="XAF55806.1"/>
    <property type="molecule type" value="Genomic_DNA"/>
</dbReference>
<keyword evidence="1" id="KW-0812">Transmembrane</keyword>
<accession>A0ABZ3E8M7</accession>
<evidence type="ECO:0000313" key="3">
    <source>
        <dbReference type="Proteomes" id="UP001445268"/>
    </source>
</evidence>
<dbReference type="InterPro" id="IPR012902">
    <property type="entry name" value="N_methyl_site"/>
</dbReference>
<keyword evidence="3" id="KW-1185">Reference proteome</keyword>
<dbReference type="Pfam" id="PF16074">
    <property type="entry name" value="PilW"/>
    <property type="match status" value="1"/>
</dbReference>
<feature type="transmembrane region" description="Helical" evidence="1">
    <location>
        <begin position="12"/>
        <end position="34"/>
    </location>
</feature>
<dbReference type="InterPro" id="IPR032092">
    <property type="entry name" value="PilW"/>
</dbReference>
<dbReference type="Proteomes" id="UP001445268">
    <property type="component" value="Chromosome"/>
</dbReference>
<gene>
    <name evidence="2" type="ORF">AAGT77_03570</name>
</gene>
<dbReference type="PROSITE" id="PS00409">
    <property type="entry name" value="PROKAR_NTER_METHYL"/>
    <property type="match status" value="1"/>
</dbReference>
<dbReference type="RefSeq" id="WP_342632521.1">
    <property type="nucleotide sequence ID" value="NZ_CP152380.1"/>
</dbReference>
<keyword evidence="1" id="KW-0472">Membrane</keyword>